<reference evidence="8 9" key="1">
    <citation type="submission" date="2019-09" db="EMBL/GenBank/DDBJ databases">
        <authorList>
            <person name="Wang X."/>
        </authorList>
    </citation>
    <scope>NUCLEOTIDE SEQUENCE [LARGE SCALE GENOMIC DNA]</scope>
    <source>
        <strain evidence="8 9">CICC 11023</strain>
    </source>
</reference>
<feature type="transmembrane region" description="Helical" evidence="6">
    <location>
        <begin position="151"/>
        <end position="170"/>
    </location>
</feature>
<dbReference type="PANTHER" id="PTHR23505:SF52">
    <property type="entry name" value="MAJOR FACILITATOR SUPERFAMILY PROTEIN"/>
    <property type="match status" value="1"/>
</dbReference>
<sequence length="446" mass="47244">MPLTDTVIPASQATTGTPVIVPGRWRKLALVVAPLWADNNESSVLSTLAPVIVAAVAAPAAAVGYLTSIGKFISIVCGPLWAWVARRTNRKIAFAVASGLAGIATAATGLAQNYTQLIVLYGVSAVFIAAALPIASEITADLFDDAARGRANGYTWGAISLLGSVLGPLIGQLSRVPDGWRYGFFAWGTITVLTAVLLAVFFTDPAVGASEIAAPTARQAEDSRITWTKVRQMLRIPTFVLMLIQRLISGHLLIMSFGIVFLVHTYGFTTAVASIVTLPFGIGYLLGTFGGSLATDFLQSRLPRIGRVIVLQFAQLGFGVVAVVGTQHDWGGIEVFAGFWAVLGFMQGLNPGVNRPIVAAVVPPEMRGAAFALLLSVFEALAYALFNLAAGLLTDVIGLRGVMLWIPGILMLVNAAFCTLLYRTYPRDVERQRTRSAEQARPAAAG</sequence>
<feature type="transmembrane region" description="Helical" evidence="6">
    <location>
        <begin position="239"/>
        <end position="262"/>
    </location>
</feature>
<feature type="transmembrane region" description="Helical" evidence="6">
    <location>
        <begin position="118"/>
        <end position="139"/>
    </location>
</feature>
<accession>A0A5N0E8J6</accession>
<evidence type="ECO:0000259" key="7">
    <source>
        <dbReference type="PROSITE" id="PS50850"/>
    </source>
</evidence>
<comment type="caution">
    <text evidence="8">The sequence shown here is derived from an EMBL/GenBank/DDBJ whole genome shotgun (WGS) entry which is preliminary data.</text>
</comment>
<dbReference type="PANTHER" id="PTHR23505">
    <property type="entry name" value="SPINSTER"/>
    <property type="match status" value="1"/>
</dbReference>
<feature type="transmembrane region" description="Helical" evidence="6">
    <location>
        <begin position="305"/>
        <end position="324"/>
    </location>
</feature>
<evidence type="ECO:0000256" key="3">
    <source>
        <dbReference type="ARBA" id="ARBA00022692"/>
    </source>
</evidence>
<keyword evidence="5 6" id="KW-0472">Membrane</keyword>
<evidence type="ECO:0000256" key="6">
    <source>
        <dbReference type="SAM" id="Phobius"/>
    </source>
</evidence>
<dbReference type="EMBL" id="VXLC01000015">
    <property type="protein sequence ID" value="KAA8885738.1"/>
    <property type="molecule type" value="Genomic_DNA"/>
</dbReference>
<protein>
    <submittedName>
        <fullName evidence="8">MFS transporter</fullName>
    </submittedName>
</protein>
<dbReference type="InterPro" id="IPR020846">
    <property type="entry name" value="MFS_dom"/>
</dbReference>
<feature type="transmembrane region" description="Helical" evidence="6">
    <location>
        <begin position="370"/>
        <end position="390"/>
    </location>
</feature>
<organism evidence="8 9">
    <name type="scientific">Nocardia colli</name>
    <dbReference type="NCBI Taxonomy" id="2545717"/>
    <lineage>
        <taxon>Bacteria</taxon>
        <taxon>Bacillati</taxon>
        <taxon>Actinomycetota</taxon>
        <taxon>Actinomycetes</taxon>
        <taxon>Mycobacteriales</taxon>
        <taxon>Nocardiaceae</taxon>
        <taxon>Nocardia</taxon>
    </lineage>
</organism>
<evidence type="ECO:0000313" key="9">
    <source>
        <dbReference type="Proteomes" id="UP000323876"/>
    </source>
</evidence>
<feature type="transmembrane region" description="Helical" evidence="6">
    <location>
        <begin position="402"/>
        <end position="425"/>
    </location>
</feature>
<dbReference type="Gene3D" id="1.20.1250.20">
    <property type="entry name" value="MFS general substrate transporter like domains"/>
    <property type="match status" value="2"/>
</dbReference>
<feature type="transmembrane region" description="Helical" evidence="6">
    <location>
        <begin position="330"/>
        <end position="349"/>
    </location>
</feature>
<dbReference type="OrthoDB" id="65739at2"/>
<feature type="transmembrane region" description="Helical" evidence="6">
    <location>
        <begin position="268"/>
        <end position="293"/>
    </location>
</feature>
<keyword evidence="9" id="KW-1185">Reference proteome</keyword>
<dbReference type="InterPro" id="IPR011701">
    <property type="entry name" value="MFS"/>
</dbReference>
<evidence type="ECO:0000256" key="5">
    <source>
        <dbReference type="ARBA" id="ARBA00023136"/>
    </source>
</evidence>
<evidence type="ECO:0000313" key="8">
    <source>
        <dbReference type="EMBL" id="KAA8885738.1"/>
    </source>
</evidence>
<name>A0A5N0E8J6_9NOCA</name>
<dbReference type="GO" id="GO:0005886">
    <property type="term" value="C:plasma membrane"/>
    <property type="evidence" value="ECO:0007669"/>
    <property type="project" value="UniProtKB-SubCell"/>
</dbReference>
<evidence type="ECO:0000256" key="1">
    <source>
        <dbReference type="ARBA" id="ARBA00004651"/>
    </source>
</evidence>
<feature type="transmembrane region" description="Helical" evidence="6">
    <location>
        <begin position="92"/>
        <end position="112"/>
    </location>
</feature>
<dbReference type="InterPro" id="IPR036259">
    <property type="entry name" value="MFS_trans_sf"/>
</dbReference>
<feature type="transmembrane region" description="Helical" evidence="6">
    <location>
        <begin position="182"/>
        <end position="202"/>
    </location>
</feature>
<dbReference type="AlphaFoldDB" id="A0A5N0E8J6"/>
<proteinExistence type="predicted"/>
<dbReference type="SUPFAM" id="SSF103473">
    <property type="entry name" value="MFS general substrate transporter"/>
    <property type="match status" value="1"/>
</dbReference>
<comment type="subcellular location">
    <subcellularLocation>
        <location evidence="1">Cell membrane</location>
        <topology evidence="1">Multi-pass membrane protein</topology>
    </subcellularLocation>
</comment>
<dbReference type="Pfam" id="PF07690">
    <property type="entry name" value="MFS_1"/>
    <property type="match status" value="1"/>
</dbReference>
<dbReference type="InterPro" id="IPR044770">
    <property type="entry name" value="MFS_spinster-like"/>
</dbReference>
<gene>
    <name evidence="8" type="ORF">F3087_29365</name>
</gene>
<dbReference type="GO" id="GO:0022857">
    <property type="term" value="F:transmembrane transporter activity"/>
    <property type="evidence" value="ECO:0007669"/>
    <property type="project" value="InterPro"/>
</dbReference>
<keyword evidence="2" id="KW-0813">Transport</keyword>
<dbReference type="PROSITE" id="PS50850">
    <property type="entry name" value="MFS"/>
    <property type="match status" value="1"/>
</dbReference>
<evidence type="ECO:0000256" key="4">
    <source>
        <dbReference type="ARBA" id="ARBA00022989"/>
    </source>
</evidence>
<keyword evidence="4 6" id="KW-1133">Transmembrane helix</keyword>
<dbReference type="Proteomes" id="UP000323876">
    <property type="component" value="Unassembled WGS sequence"/>
</dbReference>
<evidence type="ECO:0000256" key="2">
    <source>
        <dbReference type="ARBA" id="ARBA00022448"/>
    </source>
</evidence>
<feature type="domain" description="Major facilitator superfamily (MFS) profile" evidence="7">
    <location>
        <begin position="27"/>
        <end position="426"/>
    </location>
</feature>
<keyword evidence="3 6" id="KW-0812">Transmembrane</keyword>